<reference evidence="1 2" key="1">
    <citation type="journal article" date="2010" name="Stand. Genomic Sci.">
        <title>Complete genome sequence of Ignisphaera aggregans type strain (AQ1.S1).</title>
        <authorList>
            <person name="Goker M."/>
            <person name="Held B."/>
            <person name="Lapidus A."/>
            <person name="Nolan M."/>
            <person name="Spring S."/>
            <person name="Yasawong M."/>
            <person name="Lucas S."/>
            <person name="Glavina Del Rio T."/>
            <person name="Tice H."/>
            <person name="Cheng J.F."/>
            <person name="Goodwin L."/>
            <person name="Tapia R."/>
            <person name="Pitluck S."/>
            <person name="Liolios K."/>
            <person name="Ivanova N."/>
            <person name="Mavromatis K."/>
            <person name="Mikhailova N."/>
            <person name="Pati A."/>
            <person name="Chen A."/>
            <person name="Palaniappan K."/>
            <person name="Brambilla E."/>
            <person name="Land M."/>
            <person name="Hauser L."/>
            <person name="Chang Y.J."/>
            <person name="Jeffries C.D."/>
            <person name="Brettin T."/>
            <person name="Detter J.C."/>
            <person name="Han C."/>
            <person name="Rohde M."/>
            <person name="Sikorski J."/>
            <person name="Woyke T."/>
            <person name="Bristow J."/>
            <person name="Eisen J.A."/>
            <person name="Markowitz V."/>
            <person name="Hugenholtz P."/>
            <person name="Kyrpides N.C."/>
            <person name="Klenk H.P."/>
        </authorList>
    </citation>
    <scope>NUCLEOTIDE SEQUENCE [LARGE SCALE GENOMIC DNA]</scope>
    <source>
        <strain evidence="2">DSM 17230 / JCM 13409 / AQ1.S1</strain>
    </source>
</reference>
<dbReference type="KEGG" id="iag:Igag_0769"/>
<sequence>MEPIPLGNTILGAAVFSLCPAAFAAMRPGPTEHRMVDRCKRLSKHLRNTLRLVKEDRERD</sequence>
<dbReference type="Proteomes" id="UP000001304">
    <property type="component" value="Chromosome"/>
</dbReference>
<organism evidence="1 2">
    <name type="scientific">Ignisphaera aggregans (strain DSM 17230 / JCM 13409 / AQ1.S1)</name>
    <dbReference type="NCBI Taxonomy" id="583356"/>
    <lineage>
        <taxon>Archaea</taxon>
        <taxon>Thermoproteota</taxon>
        <taxon>Thermoprotei</taxon>
        <taxon>Desulfurococcales</taxon>
        <taxon>Desulfurococcaceae</taxon>
        <taxon>Ignisphaera</taxon>
    </lineage>
</organism>
<protein>
    <submittedName>
        <fullName evidence="1">Uncharacterized protein</fullName>
    </submittedName>
</protein>
<proteinExistence type="predicted"/>
<accession>E0STB9</accession>
<name>E0STB9_IGNAA</name>
<evidence type="ECO:0000313" key="2">
    <source>
        <dbReference type="Proteomes" id="UP000001304"/>
    </source>
</evidence>
<dbReference type="AlphaFoldDB" id="E0STB9"/>
<dbReference type="HOGENOM" id="CLU_2930190_0_0_2"/>
<evidence type="ECO:0000313" key="1">
    <source>
        <dbReference type="EMBL" id="ADM27596.1"/>
    </source>
</evidence>
<gene>
    <name evidence="1" type="ordered locus">Igag_0769</name>
</gene>
<dbReference type="BioCyc" id="IAGG583356:GHAH-762-MONOMER"/>
<dbReference type="EMBL" id="CP002098">
    <property type="protein sequence ID" value="ADM27596.1"/>
    <property type="molecule type" value="Genomic_DNA"/>
</dbReference>
<keyword evidence="2" id="KW-1185">Reference proteome</keyword>